<evidence type="ECO:0000313" key="5">
    <source>
        <dbReference type="Proteomes" id="UP001363151"/>
    </source>
</evidence>
<dbReference type="PANTHER" id="PTHR43625">
    <property type="entry name" value="AFLATOXIN B1 ALDEHYDE REDUCTASE"/>
    <property type="match status" value="1"/>
</dbReference>
<dbReference type="Proteomes" id="UP001363151">
    <property type="component" value="Unassembled WGS sequence"/>
</dbReference>
<accession>A0ABR1GE54</accession>
<sequence length="378" mass="39821">MVQCGMCRVLLLAASAAALELQLPWKTAPKKTKSLGQVEELTYDVPLAVGTWQAGNKLLYDYSPERDEALLAAWSLARDRGVRYFDTGDSYGTGDIEGNAELLLGRFAGGGADAYVHTKLAVYPWRLRPDDFVRACEQSLKRLGAERVALVGQHWSAETYGLGGIQDPAVYGGLAKCCELGYASGVGLSNLGPRALGRGVDAVNGLGARVATHQTQFSLLCRAPLEDGSFDVADAAGVTTVGYSPLALGLLSGRYSADAARSFGDRGADASALPKLPRGVRGFLFRTQLPKLAPLLDALEQVAADRKATVGQVALAWCLNARGPGKPPPLPLVGARTPAMVRDVLGALDVKLDAGDVASLADVASRAPQAQKNSFQTK</sequence>
<dbReference type="Pfam" id="PF00248">
    <property type="entry name" value="Aldo_ket_red"/>
    <property type="match status" value="1"/>
</dbReference>
<dbReference type="InterPro" id="IPR036812">
    <property type="entry name" value="NAD(P)_OxRdtase_dom_sf"/>
</dbReference>
<protein>
    <submittedName>
        <fullName evidence="4">Aldo-keto reductase</fullName>
    </submittedName>
</protein>
<name>A0ABR1GE54_AURAN</name>
<proteinExistence type="predicted"/>
<keyword evidence="5" id="KW-1185">Reference proteome</keyword>
<feature type="chain" id="PRO_5045869637" evidence="2">
    <location>
        <begin position="19"/>
        <end position="378"/>
    </location>
</feature>
<dbReference type="InterPro" id="IPR050791">
    <property type="entry name" value="Aldo-Keto_reductase"/>
</dbReference>
<dbReference type="Gene3D" id="3.20.20.100">
    <property type="entry name" value="NADP-dependent oxidoreductase domain"/>
    <property type="match status" value="1"/>
</dbReference>
<comment type="caution">
    <text evidence="4">The sequence shown here is derived from an EMBL/GenBank/DDBJ whole genome shotgun (WGS) entry which is preliminary data.</text>
</comment>
<organism evidence="4 5">
    <name type="scientific">Aureococcus anophagefferens</name>
    <name type="common">Harmful bloom alga</name>
    <dbReference type="NCBI Taxonomy" id="44056"/>
    <lineage>
        <taxon>Eukaryota</taxon>
        <taxon>Sar</taxon>
        <taxon>Stramenopiles</taxon>
        <taxon>Ochrophyta</taxon>
        <taxon>Pelagophyceae</taxon>
        <taxon>Pelagomonadales</taxon>
        <taxon>Pelagomonadaceae</taxon>
        <taxon>Aureococcus</taxon>
    </lineage>
</organism>
<feature type="signal peptide" evidence="2">
    <location>
        <begin position="1"/>
        <end position="18"/>
    </location>
</feature>
<evidence type="ECO:0000256" key="1">
    <source>
        <dbReference type="ARBA" id="ARBA00023002"/>
    </source>
</evidence>
<dbReference type="PANTHER" id="PTHR43625:SF5">
    <property type="entry name" value="PYRIDOXAL REDUCTASE, CHLOROPLASTIC"/>
    <property type="match status" value="1"/>
</dbReference>
<keyword evidence="1" id="KW-0560">Oxidoreductase</keyword>
<dbReference type="SUPFAM" id="SSF51430">
    <property type="entry name" value="NAD(P)-linked oxidoreductase"/>
    <property type="match status" value="1"/>
</dbReference>
<dbReference type="CDD" id="cd19093">
    <property type="entry name" value="AKR_AtPLR-like"/>
    <property type="match status" value="1"/>
</dbReference>
<reference evidence="4 5" key="1">
    <citation type="submission" date="2024-03" db="EMBL/GenBank/DDBJ databases">
        <title>Aureococcus anophagefferens CCMP1851 and Kratosvirus quantuckense: Draft genome of a second virus-susceptible host strain in the model system.</title>
        <authorList>
            <person name="Chase E."/>
            <person name="Truchon A.R."/>
            <person name="Schepens W."/>
            <person name="Wilhelm S.W."/>
        </authorList>
    </citation>
    <scope>NUCLEOTIDE SEQUENCE [LARGE SCALE GENOMIC DNA]</scope>
    <source>
        <strain evidence="4 5">CCMP1851</strain>
    </source>
</reference>
<feature type="domain" description="NADP-dependent oxidoreductase" evidence="3">
    <location>
        <begin position="46"/>
        <end position="362"/>
    </location>
</feature>
<evidence type="ECO:0000313" key="4">
    <source>
        <dbReference type="EMBL" id="KAK7254295.1"/>
    </source>
</evidence>
<dbReference type="EMBL" id="JBBJCI010000031">
    <property type="protein sequence ID" value="KAK7254295.1"/>
    <property type="molecule type" value="Genomic_DNA"/>
</dbReference>
<evidence type="ECO:0000259" key="3">
    <source>
        <dbReference type="Pfam" id="PF00248"/>
    </source>
</evidence>
<keyword evidence="2" id="KW-0732">Signal</keyword>
<dbReference type="InterPro" id="IPR023210">
    <property type="entry name" value="NADP_OxRdtase_dom"/>
</dbReference>
<evidence type="ECO:0000256" key="2">
    <source>
        <dbReference type="SAM" id="SignalP"/>
    </source>
</evidence>
<gene>
    <name evidence="4" type="ORF">SO694_00009338</name>
</gene>